<evidence type="ECO:0000313" key="1">
    <source>
        <dbReference type="EMBL" id="GCE59730.1"/>
    </source>
</evidence>
<gene>
    <name evidence="1" type="ORF">MiAbB_01649</name>
</gene>
<dbReference type="AlphaFoldDB" id="A0A402DC26"/>
<evidence type="ECO:0000313" key="2">
    <source>
        <dbReference type="Proteomes" id="UP000289660"/>
    </source>
</evidence>
<dbReference type="EMBL" id="BIFY01000020">
    <property type="protein sequence ID" value="GCE59730.1"/>
    <property type="molecule type" value="Genomic_DNA"/>
</dbReference>
<comment type="caution">
    <text evidence="1">The sequence shown here is derived from an EMBL/GenBank/DDBJ whole genome shotgun (WGS) entry which is preliminary data.</text>
</comment>
<reference evidence="2" key="1">
    <citation type="submission" date="2018-12" db="EMBL/GenBank/DDBJ databases">
        <title>Genome sequence of Microcystis aeruginosa NIES-4285.</title>
        <authorList>
            <person name="Tanabe Y."/>
        </authorList>
    </citation>
    <scope>NUCLEOTIDE SEQUENCE [LARGE SCALE GENOMIC DNA]</scope>
    <source>
        <strain evidence="2">NIES-4285</strain>
    </source>
</reference>
<accession>A0A402DC26</accession>
<proteinExistence type="predicted"/>
<dbReference type="Proteomes" id="UP000289660">
    <property type="component" value="Unassembled WGS sequence"/>
</dbReference>
<sequence>MNPFHHSDMNKERNPLCPNCRQELTVRVTWFGGTKLICRGSVLSEYFDYNGNCYDVNIKELKKVSYDLI</sequence>
<name>A0A402DC26_MICAE</name>
<organism evidence="1 2">
    <name type="scientific">Microcystis aeruginosa NIES-4285</name>
    <dbReference type="NCBI Taxonomy" id="2497681"/>
    <lineage>
        <taxon>Bacteria</taxon>
        <taxon>Bacillati</taxon>
        <taxon>Cyanobacteriota</taxon>
        <taxon>Cyanophyceae</taxon>
        <taxon>Oscillatoriophycideae</taxon>
        <taxon>Chroococcales</taxon>
        <taxon>Microcystaceae</taxon>
        <taxon>Microcystis</taxon>
    </lineage>
</organism>
<protein>
    <submittedName>
        <fullName evidence="1">Uncharacterized protein</fullName>
    </submittedName>
</protein>